<dbReference type="Pfam" id="PF17857">
    <property type="entry name" value="AAA_lid_1"/>
    <property type="match status" value="1"/>
</dbReference>
<dbReference type="FunFam" id="1.20.920.30:FF:000002">
    <property type="entry name" value="Dynein axonemal heavy chain 3"/>
    <property type="match status" value="1"/>
</dbReference>
<dbReference type="AlphaFoldDB" id="A0A0H5QSH6"/>
<dbReference type="InterPro" id="IPR027417">
    <property type="entry name" value="P-loop_NTPase"/>
</dbReference>
<reference evidence="2" key="1">
    <citation type="submission" date="2015-04" db="EMBL/GenBank/DDBJ databases">
        <title>The genome sequence of the plant pathogenic Rhizarian Plasmodiophora brassicae reveals insights in its biotrophic life cycle and the origin of chitin synthesis.</title>
        <authorList>
            <person name="Schwelm A."/>
            <person name="Fogelqvist J."/>
            <person name="Knaust A."/>
            <person name="Julke S."/>
            <person name="Lilja T."/>
            <person name="Dhandapani V."/>
            <person name="Bonilla-Rosso G."/>
            <person name="Karlsson M."/>
            <person name="Shevchenko A."/>
            <person name="Choi S.R."/>
            <person name="Kim H.G."/>
            <person name="Park J.Y."/>
            <person name="Lim Y.P."/>
            <person name="Ludwig-Muller J."/>
            <person name="Dixelius C."/>
        </authorList>
    </citation>
    <scope>NUCLEOTIDE SEQUENCE</scope>
    <source>
        <tissue evidence="2">Potato root galls</tissue>
    </source>
</reference>
<protein>
    <recommendedName>
        <fullName evidence="1">Dynein heavy chain 3 AAA+ lid domain-containing protein</fullName>
    </recommendedName>
</protein>
<dbReference type="PANTHER" id="PTHR46961">
    <property type="entry name" value="DYNEIN HEAVY CHAIN 1, AXONEMAL-LIKE PROTEIN"/>
    <property type="match status" value="1"/>
</dbReference>
<dbReference type="PANTHER" id="PTHR46961:SF8">
    <property type="entry name" value="DYNEIN AXONEMAL HEAVY CHAIN 7"/>
    <property type="match status" value="1"/>
</dbReference>
<dbReference type="EMBL" id="HACM01004458">
    <property type="protein sequence ID" value="CRZ04900.1"/>
    <property type="molecule type" value="Transcribed_RNA"/>
</dbReference>
<dbReference type="GO" id="GO:0051959">
    <property type="term" value="F:dynein light intermediate chain binding"/>
    <property type="evidence" value="ECO:0007669"/>
    <property type="project" value="InterPro"/>
</dbReference>
<dbReference type="Pfam" id="PF12775">
    <property type="entry name" value="AAA_7"/>
    <property type="match status" value="1"/>
</dbReference>
<proteinExistence type="predicted"/>
<name>A0A0H5QSH6_9EUKA</name>
<evidence type="ECO:0000313" key="2">
    <source>
        <dbReference type="EMBL" id="CRZ04900.1"/>
    </source>
</evidence>
<sequence length="198" mass="22337">MDHGGWYTDNEFRSLVDIGFVSALGVPGGGRNAVSSRFLRHFVSLSVVPFDNDSLQRIFSTIMKRWINSFPNGSGSDLLSVQAKIVSATVSLYDTIASELRPTPAKAHYTFNLRDLSKVFQGVVSGKKSNISSGTDLVRLWSHECYRVFSDRLIDSTDEKWFHNVLIKQVKTTLNMDYEREILSGDADRRLIYCDFLA</sequence>
<dbReference type="InterPro" id="IPR026983">
    <property type="entry name" value="DHC"/>
</dbReference>
<dbReference type="Gene3D" id="1.20.920.30">
    <property type="match status" value="1"/>
</dbReference>
<accession>A0A0H5QSH6</accession>
<dbReference type="GO" id="GO:0045505">
    <property type="term" value="F:dynein intermediate chain binding"/>
    <property type="evidence" value="ECO:0007669"/>
    <property type="project" value="InterPro"/>
</dbReference>
<dbReference type="InterPro" id="IPR041589">
    <property type="entry name" value="DNAH3_AAA_lid_1"/>
</dbReference>
<dbReference type="GO" id="GO:0030286">
    <property type="term" value="C:dynein complex"/>
    <property type="evidence" value="ECO:0007669"/>
    <property type="project" value="InterPro"/>
</dbReference>
<dbReference type="SUPFAM" id="SSF52540">
    <property type="entry name" value="P-loop containing nucleoside triphosphate hydrolases"/>
    <property type="match status" value="1"/>
</dbReference>
<feature type="domain" description="Dynein heavy chain 3 AAA+ lid" evidence="1">
    <location>
        <begin position="86"/>
        <end position="175"/>
    </location>
</feature>
<feature type="non-terminal residue" evidence="2">
    <location>
        <position position="198"/>
    </location>
</feature>
<dbReference type="GO" id="GO:0007018">
    <property type="term" value="P:microtubule-based movement"/>
    <property type="evidence" value="ECO:0007669"/>
    <property type="project" value="InterPro"/>
</dbReference>
<dbReference type="Gene3D" id="3.40.50.300">
    <property type="entry name" value="P-loop containing nucleotide triphosphate hydrolases"/>
    <property type="match status" value="1"/>
</dbReference>
<organism evidence="2">
    <name type="scientific">Spongospora subterranea</name>
    <dbReference type="NCBI Taxonomy" id="70186"/>
    <lineage>
        <taxon>Eukaryota</taxon>
        <taxon>Sar</taxon>
        <taxon>Rhizaria</taxon>
        <taxon>Endomyxa</taxon>
        <taxon>Phytomyxea</taxon>
        <taxon>Plasmodiophorida</taxon>
        <taxon>Plasmodiophoridae</taxon>
        <taxon>Spongospora</taxon>
    </lineage>
</organism>
<evidence type="ECO:0000259" key="1">
    <source>
        <dbReference type="Pfam" id="PF17857"/>
    </source>
</evidence>